<dbReference type="AlphaFoldDB" id="A0A3D4S593"/>
<dbReference type="InterPro" id="IPR036163">
    <property type="entry name" value="HMA_dom_sf"/>
</dbReference>
<protein>
    <submittedName>
        <fullName evidence="2">Heavy-metal-associated domain-containing protein</fullName>
    </submittedName>
</protein>
<name>A0A3D4S593_9ENTE</name>
<sequence>MKMETVKQTVTVNGMSCNGCANHVQRAFETIPAVQSVDVSLDEKKASVVTNQAVKLKEFQEALAGTNYSVVTIL</sequence>
<proteinExistence type="predicted"/>
<evidence type="ECO:0000313" key="3">
    <source>
        <dbReference type="Proteomes" id="UP000262195"/>
    </source>
</evidence>
<feature type="domain" description="HMA" evidence="1">
    <location>
        <begin position="6"/>
        <end position="71"/>
    </location>
</feature>
<organism evidence="2 3">
    <name type="scientific">Bavariicoccus seileri</name>
    <dbReference type="NCBI Taxonomy" id="549685"/>
    <lineage>
        <taxon>Bacteria</taxon>
        <taxon>Bacillati</taxon>
        <taxon>Bacillota</taxon>
        <taxon>Bacilli</taxon>
        <taxon>Lactobacillales</taxon>
        <taxon>Enterococcaceae</taxon>
        <taxon>Bavariicoccus</taxon>
    </lineage>
</organism>
<accession>A0A3D4S593</accession>
<dbReference type="GO" id="GO:0046872">
    <property type="term" value="F:metal ion binding"/>
    <property type="evidence" value="ECO:0007669"/>
    <property type="project" value="InterPro"/>
</dbReference>
<dbReference type="CDD" id="cd00371">
    <property type="entry name" value="HMA"/>
    <property type="match status" value="1"/>
</dbReference>
<dbReference type="STRING" id="1121105.GCA_000421665_00392"/>
<dbReference type="RefSeq" id="WP_022795687.1">
    <property type="nucleotide sequence ID" value="NZ_JBQEAI010000027.1"/>
</dbReference>
<dbReference type="Gene3D" id="3.30.70.100">
    <property type="match status" value="1"/>
</dbReference>
<dbReference type="InterPro" id="IPR006121">
    <property type="entry name" value="HMA_dom"/>
</dbReference>
<gene>
    <name evidence="2" type="ORF">DIW15_04240</name>
</gene>
<dbReference type="Pfam" id="PF00403">
    <property type="entry name" value="HMA"/>
    <property type="match status" value="1"/>
</dbReference>
<reference evidence="2 3" key="1">
    <citation type="journal article" date="2018" name="Nat. Biotechnol.">
        <title>A standardized bacterial taxonomy based on genome phylogeny substantially revises the tree of life.</title>
        <authorList>
            <person name="Parks D.H."/>
            <person name="Chuvochina M."/>
            <person name="Waite D.W."/>
            <person name="Rinke C."/>
            <person name="Skarshewski A."/>
            <person name="Chaumeil P.A."/>
            <person name="Hugenholtz P."/>
        </authorList>
    </citation>
    <scope>NUCLEOTIDE SEQUENCE [LARGE SCALE GENOMIC DNA]</scope>
    <source>
        <strain evidence="2">UBA11306</strain>
    </source>
</reference>
<comment type="caution">
    <text evidence="2">The sequence shown here is derived from an EMBL/GenBank/DDBJ whole genome shotgun (WGS) entry which is preliminary data.</text>
</comment>
<dbReference type="Proteomes" id="UP000262195">
    <property type="component" value="Unassembled WGS sequence"/>
</dbReference>
<dbReference type="PROSITE" id="PS50846">
    <property type="entry name" value="HMA_2"/>
    <property type="match status" value="1"/>
</dbReference>
<dbReference type="SUPFAM" id="SSF55008">
    <property type="entry name" value="HMA, heavy metal-associated domain"/>
    <property type="match status" value="1"/>
</dbReference>
<evidence type="ECO:0000313" key="2">
    <source>
        <dbReference type="EMBL" id="HCS93900.1"/>
    </source>
</evidence>
<dbReference type="EMBL" id="DQHO01000027">
    <property type="protein sequence ID" value="HCS93900.1"/>
    <property type="molecule type" value="Genomic_DNA"/>
</dbReference>
<evidence type="ECO:0000259" key="1">
    <source>
        <dbReference type="PROSITE" id="PS50846"/>
    </source>
</evidence>